<dbReference type="Gene3D" id="1.10.357.10">
    <property type="entry name" value="Tetracycline Repressor, domain 2"/>
    <property type="match status" value="1"/>
</dbReference>
<proteinExistence type="predicted"/>
<dbReference type="PANTHER" id="PTHR43479">
    <property type="entry name" value="ACREF/ENVCD OPERON REPRESSOR-RELATED"/>
    <property type="match status" value="1"/>
</dbReference>
<protein>
    <submittedName>
        <fullName evidence="4">TetR/AcrR family transcriptional regulator C-terminal domain-containing protein</fullName>
    </submittedName>
</protein>
<sequence>MDPRVKRTKKALREALLILLEHKLYHSITITDIMRTAEFNRATFYAHYMDKDDLLTDVIENAMNELLDSLRNPFAHSNETIDLQQLTPIKIGLFEHIYRNIDFYRLMLGDPKIPEFTERMFEVVKQFYASEISVVLEGDEDSKDQVINKDLYHHYYASSILGMIIFWVNNNFQYTPEYMTEQLLLIIKHKVNRVTHFGKRDL</sequence>
<evidence type="ECO:0000313" key="5">
    <source>
        <dbReference type="Proteomes" id="UP001231941"/>
    </source>
</evidence>
<dbReference type="Proteomes" id="UP001231941">
    <property type="component" value="Unassembled WGS sequence"/>
</dbReference>
<organism evidence="4 5">
    <name type="scientific">Chengkuizengella axinellae</name>
    <dbReference type="NCBI Taxonomy" id="3064388"/>
    <lineage>
        <taxon>Bacteria</taxon>
        <taxon>Bacillati</taxon>
        <taxon>Bacillota</taxon>
        <taxon>Bacilli</taxon>
        <taxon>Bacillales</taxon>
        <taxon>Paenibacillaceae</taxon>
        <taxon>Chengkuizengella</taxon>
    </lineage>
</organism>
<accession>A0ABT9J330</accession>
<dbReference type="InterPro" id="IPR039532">
    <property type="entry name" value="TetR_C_Firmicutes"/>
</dbReference>
<evidence type="ECO:0000259" key="3">
    <source>
        <dbReference type="PROSITE" id="PS50977"/>
    </source>
</evidence>
<dbReference type="InterPro" id="IPR001647">
    <property type="entry name" value="HTH_TetR"/>
</dbReference>
<reference evidence="4 5" key="1">
    <citation type="submission" date="2023-08" db="EMBL/GenBank/DDBJ databases">
        <authorList>
            <person name="Park J.-S."/>
        </authorList>
    </citation>
    <scope>NUCLEOTIDE SEQUENCE [LARGE SCALE GENOMIC DNA]</scope>
    <source>
        <strain evidence="4 5">2205SS18-9</strain>
    </source>
</reference>
<dbReference type="InterPro" id="IPR009057">
    <property type="entry name" value="Homeodomain-like_sf"/>
</dbReference>
<keyword evidence="1 2" id="KW-0238">DNA-binding</keyword>
<evidence type="ECO:0000256" key="1">
    <source>
        <dbReference type="ARBA" id="ARBA00023125"/>
    </source>
</evidence>
<feature type="domain" description="HTH tetR-type" evidence="3">
    <location>
        <begin position="6"/>
        <end position="66"/>
    </location>
</feature>
<keyword evidence="5" id="KW-1185">Reference proteome</keyword>
<dbReference type="RefSeq" id="WP_305993184.1">
    <property type="nucleotide sequence ID" value="NZ_JAVAMP010000010.1"/>
</dbReference>
<dbReference type="Pfam" id="PF14278">
    <property type="entry name" value="TetR_C_8"/>
    <property type="match status" value="1"/>
</dbReference>
<name>A0ABT9J330_9BACL</name>
<dbReference type="PANTHER" id="PTHR43479:SF7">
    <property type="entry name" value="TETR-FAMILY TRANSCRIPTIONAL REGULATOR"/>
    <property type="match status" value="1"/>
</dbReference>
<gene>
    <name evidence="4" type="ORF">Q5Y73_17405</name>
</gene>
<evidence type="ECO:0000313" key="4">
    <source>
        <dbReference type="EMBL" id="MDP5275878.1"/>
    </source>
</evidence>
<dbReference type="EMBL" id="JAVAMP010000010">
    <property type="protein sequence ID" value="MDP5275878.1"/>
    <property type="molecule type" value="Genomic_DNA"/>
</dbReference>
<dbReference type="SUPFAM" id="SSF46689">
    <property type="entry name" value="Homeodomain-like"/>
    <property type="match status" value="1"/>
</dbReference>
<evidence type="ECO:0000256" key="2">
    <source>
        <dbReference type="PROSITE-ProRule" id="PRU00335"/>
    </source>
</evidence>
<dbReference type="PROSITE" id="PS50977">
    <property type="entry name" value="HTH_TETR_2"/>
    <property type="match status" value="1"/>
</dbReference>
<feature type="DNA-binding region" description="H-T-H motif" evidence="2">
    <location>
        <begin position="29"/>
        <end position="48"/>
    </location>
</feature>
<dbReference type="InterPro" id="IPR050624">
    <property type="entry name" value="HTH-type_Tx_Regulator"/>
</dbReference>
<comment type="caution">
    <text evidence="4">The sequence shown here is derived from an EMBL/GenBank/DDBJ whole genome shotgun (WGS) entry which is preliminary data.</text>
</comment>